<gene>
    <name evidence="2" type="ORF">F7Q99_37530</name>
</gene>
<evidence type="ECO:0000256" key="1">
    <source>
        <dbReference type="SAM" id="SignalP"/>
    </source>
</evidence>
<dbReference type="EMBL" id="WBOF01000006">
    <property type="protein sequence ID" value="MQS17741.1"/>
    <property type="molecule type" value="Genomic_DNA"/>
</dbReference>
<accession>A0A6N7L296</accession>
<name>A0A6N7L296_9ACTN</name>
<feature type="chain" id="PRO_5026790959" description="Secreted protein" evidence="1">
    <location>
        <begin position="24"/>
        <end position="153"/>
    </location>
</feature>
<dbReference type="RefSeq" id="WP_153471208.1">
    <property type="nucleotide sequence ID" value="NZ_WBOF01000006.1"/>
</dbReference>
<sequence>MNRTALAVAAAAALLAAPATAVAAPVAAAPAAATKTTTCGASGLQAGLMTKVCADVTGDDVQLWGQISLAGPPSPGTPWPPRPEELITSLSADVVGGNALGAVRGGTVFTVSAVRVGGVGGKVACGSTVHASFSVSSFSRFSAPVTVDVPVVC</sequence>
<dbReference type="Proteomes" id="UP000450000">
    <property type="component" value="Unassembled WGS sequence"/>
</dbReference>
<dbReference type="OrthoDB" id="3872474at2"/>
<comment type="caution">
    <text evidence="2">The sequence shown here is derived from an EMBL/GenBank/DDBJ whole genome shotgun (WGS) entry which is preliminary data.</text>
</comment>
<evidence type="ECO:0000313" key="3">
    <source>
        <dbReference type="Proteomes" id="UP000450000"/>
    </source>
</evidence>
<dbReference type="AlphaFoldDB" id="A0A6N7L296"/>
<keyword evidence="3" id="KW-1185">Reference proteome</keyword>
<feature type="signal peptide" evidence="1">
    <location>
        <begin position="1"/>
        <end position="23"/>
    </location>
</feature>
<reference evidence="2 3" key="1">
    <citation type="submission" date="2019-09" db="EMBL/GenBank/DDBJ databases">
        <title>Genome Sequences of Streptomyces kaniharaensis ATCC 21070.</title>
        <authorList>
            <person name="Zhu W."/>
            <person name="De Crecy-Lagard V."/>
            <person name="Richards N.G."/>
        </authorList>
    </citation>
    <scope>NUCLEOTIDE SEQUENCE [LARGE SCALE GENOMIC DNA]</scope>
    <source>
        <strain evidence="2 3">SF-557</strain>
    </source>
</reference>
<keyword evidence="1" id="KW-0732">Signal</keyword>
<proteinExistence type="predicted"/>
<evidence type="ECO:0000313" key="2">
    <source>
        <dbReference type="EMBL" id="MQS17741.1"/>
    </source>
</evidence>
<organism evidence="2 3">
    <name type="scientific">Streptomyces kaniharaensis</name>
    <dbReference type="NCBI Taxonomy" id="212423"/>
    <lineage>
        <taxon>Bacteria</taxon>
        <taxon>Bacillati</taxon>
        <taxon>Actinomycetota</taxon>
        <taxon>Actinomycetes</taxon>
        <taxon>Kitasatosporales</taxon>
        <taxon>Streptomycetaceae</taxon>
        <taxon>Streptomyces</taxon>
    </lineage>
</organism>
<evidence type="ECO:0008006" key="4">
    <source>
        <dbReference type="Google" id="ProtNLM"/>
    </source>
</evidence>
<protein>
    <recommendedName>
        <fullName evidence="4">Secreted protein</fullName>
    </recommendedName>
</protein>